<evidence type="ECO:0000256" key="5">
    <source>
        <dbReference type="ARBA" id="ARBA00007168"/>
    </source>
</evidence>
<evidence type="ECO:0000256" key="8">
    <source>
        <dbReference type="ARBA" id="ARBA00022692"/>
    </source>
</evidence>
<dbReference type="GO" id="GO:0016705">
    <property type="term" value="F:oxidoreductase activity, acting on paired donors, with incorporation or reduction of molecular oxygen"/>
    <property type="evidence" value="ECO:0007669"/>
    <property type="project" value="InterPro"/>
</dbReference>
<dbReference type="EMBL" id="VYZN01000054">
    <property type="protein sequence ID" value="KAE9526641.1"/>
    <property type="molecule type" value="Genomic_DNA"/>
</dbReference>
<dbReference type="GO" id="GO:0004497">
    <property type="term" value="F:monooxygenase activity"/>
    <property type="evidence" value="ECO:0007669"/>
    <property type="project" value="UniProtKB-KW"/>
</dbReference>
<comment type="caution">
    <text evidence="20">The sequence shown here is derived from an EMBL/GenBank/DDBJ whole genome shotgun (WGS) entry which is preliminary data.</text>
</comment>
<dbReference type="InterPro" id="IPR001128">
    <property type="entry name" value="Cyt_P450"/>
</dbReference>
<keyword evidence="14 17" id="KW-0408">Iron</keyword>
<keyword evidence="8 19" id="KW-0812">Transmembrane</keyword>
<feature type="binding site" description="axial binding residue" evidence="17">
    <location>
        <position position="1139"/>
    </location>
    <ligand>
        <name>heme</name>
        <dbReference type="ChEBI" id="CHEBI:30413"/>
    </ligand>
    <ligandPart>
        <name>Fe</name>
        <dbReference type="ChEBI" id="CHEBI:18248"/>
    </ligandPart>
</feature>
<evidence type="ECO:0000256" key="4">
    <source>
        <dbReference type="ARBA" id="ARBA00004406"/>
    </source>
</evidence>
<keyword evidence="9 17" id="KW-0479">Metal-binding</keyword>
<dbReference type="GO" id="GO:0020037">
    <property type="term" value="F:heme binding"/>
    <property type="evidence" value="ECO:0007669"/>
    <property type="project" value="InterPro"/>
</dbReference>
<evidence type="ECO:0000256" key="11">
    <source>
        <dbReference type="ARBA" id="ARBA00022848"/>
    </source>
</evidence>
<feature type="transmembrane region" description="Helical" evidence="19">
    <location>
        <begin position="699"/>
        <end position="717"/>
    </location>
</feature>
<dbReference type="SUPFAM" id="SSF57903">
    <property type="entry name" value="FYVE/PHD zinc finger"/>
    <property type="match status" value="1"/>
</dbReference>
<evidence type="ECO:0000256" key="3">
    <source>
        <dbReference type="ARBA" id="ARBA00004174"/>
    </source>
</evidence>
<name>A0A6G0T5W3_APHGL</name>
<dbReference type="PRINTS" id="PR00463">
    <property type="entry name" value="EP450I"/>
</dbReference>
<dbReference type="Pfam" id="PF00067">
    <property type="entry name" value="p450"/>
    <property type="match status" value="1"/>
</dbReference>
<keyword evidence="12 19" id="KW-1133">Transmembrane helix</keyword>
<keyword evidence="15" id="KW-0503">Monooxygenase</keyword>
<dbReference type="SUPFAM" id="SSF48264">
    <property type="entry name" value="Cytochrome P450"/>
    <property type="match status" value="1"/>
</dbReference>
<dbReference type="PANTHER" id="PTHR24292">
    <property type="entry name" value="CYTOCHROME P450"/>
    <property type="match status" value="1"/>
</dbReference>
<dbReference type="InterPro" id="IPR017972">
    <property type="entry name" value="Cyt_P450_CS"/>
</dbReference>
<evidence type="ECO:0000256" key="9">
    <source>
        <dbReference type="ARBA" id="ARBA00022723"/>
    </source>
</evidence>
<feature type="transmembrane region" description="Helical" evidence="19">
    <location>
        <begin position="536"/>
        <end position="555"/>
    </location>
</feature>
<dbReference type="InterPro" id="IPR002401">
    <property type="entry name" value="Cyt_P450_E_grp-I"/>
</dbReference>
<feature type="transmembrane region" description="Helical" evidence="19">
    <location>
        <begin position="461"/>
        <end position="483"/>
    </location>
</feature>
<feature type="region of interest" description="Disordered" evidence="18">
    <location>
        <begin position="1418"/>
        <end position="1440"/>
    </location>
</feature>
<feature type="non-terminal residue" evidence="20">
    <location>
        <position position="1440"/>
    </location>
</feature>
<evidence type="ECO:0000256" key="10">
    <source>
        <dbReference type="ARBA" id="ARBA00022824"/>
    </source>
</evidence>
<dbReference type="GO" id="GO:0005789">
    <property type="term" value="C:endoplasmic reticulum membrane"/>
    <property type="evidence" value="ECO:0007669"/>
    <property type="project" value="UniProtKB-SubCell"/>
</dbReference>
<evidence type="ECO:0000256" key="15">
    <source>
        <dbReference type="ARBA" id="ARBA00023033"/>
    </source>
</evidence>
<proteinExistence type="inferred from homology"/>
<feature type="transmembrane region" description="Helical" evidence="19">
    <location>
        <begin position="504"/>
        <end position="524"/>
    </location>
</feature>
<feature type="transmembrane region" description="Helical" evidence="19">
    <location>
        <begin position="357"/>
        <end position="381"/>
    </location>
</feature>
<evidence type="ECO:0000256" key="14">
    <source>
        <dbReference type="ARBA" id="ARBA00023004"/>
    </source>
</evidence>
<dbReference type="PRINTS" id="PR00385">
    <property type="entry name" value="P450"/>
</dbReference>
<comment type="cofactor">
    <cofactor evidence="1 17">
        <name>heme</name>
        <dbReference type="ChEBI" id="CHEBI:30413"/>
    </cofactor>
</comment>
<feature type="transmembrane region" description="Helical" evidence="19">
    <location>
        <begin position="1182"/>
        <end position="1204"/>
    </location>
</feature>
<feature type="transmembrane region" description="Helical" evidence="19">
    <location>
        <begin position="21"/>
        <end position="43"/>
    </location>
</feature>
<evidence type="ECO:0000256" key="13">
    <source>
        <dbReference type="ARBA" id="ARBA00023002"/>
    </source>
</evidence>
<sequence length="1440" mass="164759">MDQNSYNPNRKKPLEKRSCTDCLCFFGFGLFIACWVALASYAYQNSDLELSPSDSNGQVCGRNKNVSKNPYLFFFDITECTSPMIFVHRCQTPQVCVENCPNTDWSVKEVLDAKGPIDWPTVQKALICVSPDLNKLVNSKEVLKNFTSSNQCAKYYTKMFNYCIPTLSGDTDSLKQILNSNNIMMSNFIDGTTMVDLLKVSKETTLHIKEDLEKSYEHIIVGLLIAIFFSLTYILLLRWFSWIMVWMSLWAIVGLLGFGSYESYVRYVAFGDADSMTTMTEDGEPTDIATGGGRQSWTNYVNSKLNKKSTWLMFTIVSTVALVVLLLIIIFLRKRIRLSIALIVEGSRAILEIKSSLAFPVFQWLLYLVVLIWFFGVAIYLSSMKLYVFKVKGLANDHDCVCNNSYYKDGDWCTESKWEWYCSATGRNNTMCKLAKCAYDHSVSQDFITGLQLFNVFGMLWLMNFVSAFSQMVLAITFTSWYWTFHKKDLPFFSLTSSLYHLGTVAYGSLIIAICNFIRAILEWVETKLKKYDNSFTRAIFTCMRCFFWLLNKFLRFVNRNAYIMCAMYGKNFCTSAKQAFDLLLRNVMRLVVLDKVTDFIFFVGKIVIMGTTIAAFYFQFYEPLEPIKKFEFFNQPVLNYKWLPMVIVAAMEDSERNDGSADRPYFMSRKLMNILGTKNMLSIMISCLTNLLLDNITYVSLIAVFTTIYYYTTLTYDKWRKLNIPNVPPVPLFGNVFKMMTKLEHPVDVFGKMYYSYPNAKLLGYFQMREPMLMVRDPELINTILVKDFSYFTDHGFDMDPSTSILGNSLFFSNGQKWRTMRQKLSPGFTSGKLKDTHNQINECGNEMVSKIANVIEKTDRLDVKTMTAGFSTDVIGTCAFGLKLDTIKNDDSEFRHYAKIIFQNTPKQLIIQILAMICPRVLKLFKIKLFSQEATNFFYDVFTDVIKHREEHYVVRNDLTQTLMQARKELVMKKNSDIEDKFTDDDIIANAILMFTAGSETVSSMLSFCLYELALNKEIQEKLRTEICSMKAKYGGQLNNNYLMDLTYANMVLDETGRKYSIAFSIFRVATKTYTLPDESFVIEKGQKITIPMFYIHNDPKYYPDPMRFDPERFSMEQKSQRPKGTYLAFGDGPRLCIGKRFAESEMKLLLSNVLSKFEVLPCEQTEIPVNIRMSINVDAIILIVNNNVLAAAFLASSYYVFPVFKQIMTVRSLSTLRETEGADLKPGGASNSLAPLMCSYMVLINSRIKIYKICGVCELQFNDLDAQLKCDSCPRLVHHKCSGLLASEIKCLALKNCKLKYFCDSYDKGLHELSDFKKLISSLLVEVENLKNNSCSSRSDEFIINEMNERNFRAANILFYNIPECTSRSIEERDERNTISTRTNEEITRSILAARQSSCEQNLTIKVTKEYFYSSSGGGVGDGDGDGGDGGGGVGDD</sequence>
<dbReference type="PANTHER" id="PTHR24292:SF54">
    <property type="entry name" value="CYP9F3-RELATED"/>
    <property type="match status" value="1"/>
</dbReference>
<keyword evidence="13" id="KW-0560">Oxidoreductase</keyword>
<evidence type="ECO:0000256" key="19">
    <source>
        <dbReference type="SAM" id="Phobius"/>
    </source>
</evidence>
<dbReference type="Proteomes" id="UP000475862">
    <property type="component" value="Unassembled WGS sequence"/>
</dbReference>
<evidence type="ECO:0000256" key="12">
    <source>
        <dbReference type="ARBA" id="ARBA00022989"/>
    </source>
</evidence>
<evidence type="ECO:0000313" key="21">
    <source>
        <dbReference type="Proteomes" id="UP000475862"/>
    </source>
</evidence>
<keyword evidence="11" id="KW-0492">Microsome</keyword>
<feature type="transmembrane region" description="Helical" evidence="19">
    <location>
        <begin position="311"/>
        <end position="332"/>
    </location>
</feature>
<dbReference type="Gene3D" id="1.10.630.10">
    <property type="entry name" value="Cytochrome P450"/>
    <property type="match status" value="1"/>
</dbReference>
<feature type="compositionally biased region" description="Gly residues" evidence="18">
    <location>
        <begin position="1419"/>
        <end position="1440"/>
    </location>
</feature>
<keyword evidence="16 19" id="KW-0472">Membrane</keyword>
<evidence type="ECO:0000256" key="7">
    <source>
        <dbReference type="ARBA" id="ARBA00022617"/>
    </source>
</evidence>
<dbReference type="PROSITE" id="PS00086">
    <property type="entry name" value="CYTOCHROME_P450"/>
    <property type="match status" value="1"/>
</dbReference>
<keyword evidence="21" id="KW-1185">Reference proteome</keyword>
<feature type="transmembrane region" description="Helical" evidence="19">
    <location>
        <begin position="600"/>
        <end position="621"/>
    </location>
</feature>
<gene>
    <name evidence="20" type="ORF">AGLY_013289</name>
</gene>
<comment type="subcellular location">
    <subcellularLocation>
        <location evidence="4">Endoplasmic reticulum membrane</location>
        <topology evidence="4">Peripheral membrane protein</topology>
    </subcellularLocation>
    <subcellularLocation>
        <location evidence="2">Membrane</location>
        <topology evidence="2">Multi-pass membrane protein</topology>
    </subcellularLocation>
    <subcellularLocation>
        <location evidence="3">Microsome membrane</location>
        <topology evidence="3">Peripheral membrane protein</topology>
    </subcellularLocation>
</comment>
<feature type="transmembrane region" description="Helical" evidence="19">
    <location>
        <begin position="218"/>
        <end position="236"/>
    </location>
</feature>
<evidence type="ECO:0000256" key="16">
    <source>
        <dbReference type="ARBA" id="ARBA00023136"/>
    </source>
</evidence>
<dbReference type="InterPro" id="IPR007603">
    <property type="entry name" value="Choline_transptr-like"/>
</dbReference>
<feature type="transmembrane region" description="Helical" evidence="19">
    <location>
        <begin position="243"/>
        <end position="261"/>
    </location>
</feature>
<organism evidence="20 21">
    <name type="scientific">Aphis glycines</name>
    <name type="common">Soybean aphid</name>
    <dbReference type="NCBI Taxonomy" id="307491"/>
    <lineage>
        <taxon>Eukaryota</taxon>
        <taxon>Metazoa</taxon>
        <taxon>Ecdysozoa</taxon>
        <taxon>Arthropoda</taxon>
        <taxon>Hexapoda</taxon>
        <taxon>Insecta</taxon>
        <taxon>Pterygota</taxon>
        <taxon>Neoptera</taxon>
        <taxon>Paraneoptera</taxon>
        <taxon>Hemiptera</taxon>
        <taxon>Sternorrhyncha</taxon>
        <taxon>Aphidomorpha</taxon>
        <taxon>Aphidoidea</taxon>
        <taxon>Aphididae</taxon>
        <taxon>Aphidini</taxon>
        <taxon>Aphis</taxon>
        <taxon>Aphis</taxon>
    </lineage>
</organism>
<evidence type="ECO:0000313" key="20">
    <source>
        <dbReference type="EMBL" id="KAE9526641.1"/>
    </source>
</evidence>
<dbReference type="CDD" id="cd11056">
    <property type="entry name" value="CYP6-like"/>
    <property type="match status" value="1"/>
</dbReference>
<dbReference type="FunFam" id="1.10.630.10:FF:000042">
    <property type="entry name" value="Cytochrome P450"/>
    <property type="match status" value="1"/>
</dbReference>
<keyword evidence="10" id="KW-0256">Endoplasmic reticulum</keyword>
<dbReference type="InterPro" id="IPR011011">
    <property type="entry name" value="Znf_FYVE_PHD"/>
</dbReference>
<dbReference type="InterPro" id="IPR036396">
    <property type="entry name" value="Cyt_P450_sf"/>
</dbReference>
<dbReference type="Pfam" id="PF04515">
    <property type="entry name" value="Choline_transpo"/>
    <property type="match status" value="1"/>
</dbReference>
<evidence type="ECO:0000256" key="1">
    <source>
        <dbReference type="ARBA" id="ARBA00001971"/>
    </source>
</evidence>
<protein>
    <submittedName>
        <fullName evidence="20">Uncharacterized protein</fullName>
    </submittedName>
</protein>
<dbReference type="GO" id="GO:0005506">
    <property type="term" value="F:iron ion binding"/>
    <property type="evidence" value="ECO:0007669"/>
    <property type="project" value="InterPro"/>
</dbReference>
<accession>A0A6G0T5W3</accession>
<comment type="similarity">
    <text evidence="6">Belongs to the cytochrome P450 family.</text>
</comment>
<evidence type="ECO:0000256" key="2">
    <source>
        <dbReference type="ARBA" id="ARBA00004141"/>
    </source>
</evidence>
<dbReference type="InterPro" id="IPR050476">
    <property type="entry name" value="Insect_CytP450_Detox"/>
</dbReference>
<dbReference type="GO" id="GO:0022857">
    <property type="term" value="F:transmembrane transporter activity"/>
    <property type="evidence" value="ECO:0007669"/>
    <property type="project" value="InterPro"/>
</dbReference>
<reference evidence="20 21" key="1">
    <citation type="submission" date="2019-08" db="EMBL/GenBank/DDBJ databases">
        <title>The genome of the soybean aphid Biotype 1, its phylome, world population structure and adaptation to the North American continent.</title>
        <authorList>
            <person name="Giordano R."/>
            <person name="Donthu R.K."/>
            <person name="Hernandez A.G."/>
            <person name="Wright C.L."/>
            <person name="Zimin A.V."/>
        </authorList>
    </citation>
    <scope>NUCLEOTIDE SEQUENCE [LARGE SCALE GENOMIC DNA]</scope>
    <source>
        <tissue evidence="20">Whole aphids</tissue>
    </source>
</reference>
<keyword evidence="7 17" id="KW-0349">Heme</keyword>
<evidence type="ECO:0000256" key="6">
    <source>
        <dbReference type="ARBA" id="ARBA00010617"/>
    </source>
</evidence>
<evidence type="ECO:0000256" key="17">
    <source>
        <dbReference type="PIRSR" id="PIRSR602401-1"/>
    </source>
</evidence>
<evidence type="ECO:0000256" key="18">
    <source>
        <dbReference type="SAM" id="MobiDB-lite"/>
    </source>
</evidence>
<dbReference type="OrthoDB" id="420519at2759"/>
<comment type="similarity">
    <text evidence="5">Belongs to the CTL (choline transporter-like) family.</text>
</comment>